<feature type="compositionally biased region" description="Gly residues" evidence="3">
    <location>
        <begin position="197"/>
        <end position="206"/>
    </location>
</feature>
<protein>
    <recommendedName>
        <fullName evidence="5">Disease resistance R13L4/SHOC-2-like LRR domain-containing protein</fullName>
    </recommendedName>
</protein>
<sequence length="829" mass="88733">MHASTTNNGVVFVIDDDNDNDNINNNDNNNNDNNDNEDAAAAYGGANDGATILDDGLSIVDIENDEQQRARVTSADATRIKAEERRHERLSRCLLLATLFVSAIIAAAVVYSPTGAVPSSSSSSASSQQQQQQAGGGGQPAADPEGEDNGLDEGENESRLRRTLDYLVAIDASDPSTLLHPEGIDSTTTTNTTTTNEGGGGGGGGASYTPQYRAAAWLAEHDPLDLDVPWELSDDVVAYAFLQRYSIAVLYFALGGEDWLHGSNFLREWHECGWHEEFYVDDVGMGMGARLVTFGVVCDGEPDREDDVGGGGGGGAGDGNDLDDDMIVTGIALPLDNNVVGTLPPEVRHLRYLKFLHVQGNLGVTGEIPFESSSSSSRVRFCAVSCPAVGLIQNGHTGKIPRSFAFLKKLVYLDLRYNFFTGDTTVGDLDFLAGMSSLEVLTFDYNAGIVGTLPALVSNLTSLTALSLSNTGMYGALPTSLSRLTALTHLFLDDCAFSGSLDVVQEMTNLTHVNLEDNSFSGTVDDDFFVNSRDLVNLDVSNCSLRGYVPGHFFEMAGLEVLDMSENEIGGSLPALAANASGGDGLDFLVGVLKYLSLHTNDITGSIPSSIGNLRRLTTLDLSQNRLTGSIPSEIGDLLDLDVLFLGNNNFTGSIVPEWVRNLTGLSELSLKGSSLTGQIPAFLGDLTWLRLLDLGENKLTNTIPQALGNLENLVVLILNSNELVGELGLGQLANLETLLIDDNSLTGDTNDMCAHEIEYFVSDCASHPANGVEIVCSCCTLCCHDENATCNDADWLANPEGIWETGYNRIFWHFEAGSISPYFDYDIP</sequence>
<feature type="compositionally biased region" description="Low complexity" evidence="3">
    <location>
        <begin position="21"/>
        <end position="36"/>
    </location>
</feature>
<feature type="compositionally biased region" description="Low complexity" evidence="3">
    <location>
        <begin position="118"/>
        <end position="133"/>
    </location>
</feature>
<evidence type="ECO:0000256" key="2">
    <source>
        <dbReference type="ARBA" id="ARBA00022737"/>
    </source>
</evidence>
<keyword evidence="4" id="KW-0472">Membrane</keyword>
<feature type="compositionally biased region" description="Low complexity" evidence="3">
    <location>
        <begin position="187"/>
        <end position="196"/>
    </location>
</feature>
<dbReference type="InterPro" id="IPR052941">
    <property type="entry name" value="StomDev_PlantInt_Reg"/>
</dbReference>
<dbReference type="InterPro" id="IPR003591">
    <property type="entry name" value="Leu-rich_rpt_typical-subtyp"/>
</dbReference>
<name>A0ABD3PFB9_9STRA</name>
<dbReference type="Pfam" id="PF23598">
    <property type="entry name" value="LRR_14"/>
    <property type="match status" value="1"/>
</dbReference>
<dbReference type="FunFam" id="3.80.10.10:FF:000383">
    <property type="entry name" value="Leucine-rich repeat receptor protein kinase EMS1"/>
    <property type="match status" value="1"/>
</dbReference>
<feature type="region of interest" description="Disordered" evidence="3">
    <location>
        <begin position="1"/>
        <end position="36"/>
    </location>
</feature>
<feature type="region of interest" description="Disordered" evidence="3">
    <location>
        <begin position="114"/>
        <end position="157"/>
    </location>
</feature>
<gene>
    <name evidence="6" type="ORF">ACHAW5_004747</name>
</gene>
<dbReference type="Pfam" id="PF00560">
    <property type="entry name" value="LRR_1"/>
    <property type="match status" value="1"/>
</dbReference>
<evidence type="ECO:0000256" key="3">
    <source>
        <dbReference type="SAM" id="MobiDB-lite"/>
    </source>
</evidence>
<keyword evidence="2" id="KW-0677">Repeat</keyword>
<dbReference type="SUPFAM" id="SSF52058">
    <property type="entry name" value="L domain-like"/>
    <property type="match status" value="1"/>
</dbReference>
<feature type="region of interest" description="Disordered" evidence="3">
    <location>
        <begin position="177"/>
        <end position="206"/>
    </location>
</feature>
<keyword evidence="1" id="KW-0433">Leucine-rich repeat</keyword>
<reference evidence="6 7" key="1">
    <citation type="submission" date="2024-10" db="EMBL/GenBank/DDBJ databases">
        <title>Updated reference genomes for cyclostephanoid diatoms.</title>
        <authorList>
            <person name="Roberts W.R."/>
            <person name="Alverson A.J."/>
        </authorList>
    </citation>
    <scope>NUCLEOTIDE SEQUENCE [LARGE SCALE GENOMIC DNA]</scope>
    <source>
        <strain evidence="6 7">AJA276-08</strain>
    </source>
</reference>
<dbReference type="AlphaFoldDB" id="A0ABD3PFB9"/>
<dbReference type="InterPro" id="IPR055414">
    <property type="entry name" value="LRR_R13L4/SHOC2-like"/>
</dbReference>
<evidence type="ECO:0000313" key="6">
    <source>
        <dbReference type="EMBL" id="KAL3786582.1"/>
    </source>
</evidence>
<organism evidence="6 7">
    <name type="scientific">Stephanodiscus triporus</name>
    <dbReference type="NCBI Taxonomy" id="2934178"/>
    <lineage>
        <taxon>Eukaryota</taxon>
        <taxon>Sar</taxon>
        <taxon>Stramenopiles</taxon>
        <taxon>Ochrophyta</taxon>
        <taxon>Bacillariophyta</taxon>
        <taxon>Coscinodiscophyceae</taxon>
        <taxon>Thalassiosirophycidae</taxon>
        <taxon>Stephanodiscales</taxon>
        <taxon>Stephanodiscaceae</taxon>
        <taxon>Stephanodiscus</taxon>
    </lineage>
</organism>
<dbReference type="SMART" id="SM00369">
    <property type="entry name" value="LRR_TYP"/>
    <property type="match status" value="5"/>
</dbReference>
<keyword evidence="4" id="KW-0812">Transmembrane</keyword>
<feature type="transmembrane region" description="Helical" evidence="4">
    <location>
        <begin position="93"/>
        <end position="111"/>
    </location>
</feature>
<dbReference type="InterPro" id="IPR032675">
    <property type="entry name" value="LRR_dom_sf"/>
</dbReference>
<evidence type="ECO:0000256" key="1">
    <source>
        <dbReference type="ARBA" id="ARBA00022614"/>
    </source>
</evidence>
<dbReference type="PANTHER" id="PTHR48004:SF58">
    <property type="entry name" value="OS01G0162200 PROTEIN"/>
    <property type="match status" value="1"/>
</dbReference>
<dbReference type="Gene3D" id="3.80.10.10">
    <property type="entry name" value="Ribonuclease Inhibitor"/>
    <property type="match status" value="2"/>
</dbReference>
<proteinExistence type="predicted"/>
<evidence type="ECO:0000259" key="5">
    <source>
        <dbReference type="Pfam" id="PF23598"/>
    </source>
</evidence>
<dbReference type="Pfam" id="PF13855">
    <property type="entry name" value="LRR_8"/>
    <property type="match status" value="1"/>
</dbReference>
<dbReference type="EMBL" id="JALLAZ020000820">
    <property type="protein sequence ID" value="KAL3786582.1"/>
    <property type="molecule type" value="Genomic_DNA"/>
</dbReference>
<dbReference type="SUPFAM" id="SSF52047">
    <property type="entry name" value="RNI-like"/>
    <property type="match status" value="2"/>
</dbReference>
<comment type="caution">
    <text evidence="6">The sequence shown here is derived from an EMBL/GenBank/DDBJ whole genome shotgun (WGS) entry which is preliminary data.</text>
</comment>
<feature type="domain" description="Disease resistance R13L4/SHOC-2-like LRR" evidence="5">
    <location>
        <begin position="593"/>
        <end position="672"/>
    </location>
</feature>
<dbReference type="Proteomes" id="UP001530315">
    <property type="component" value="Unassembled WGS sequence"/>
</dbReference>
<dbReference type="InterPro" id="IPR001611">
    <property type="entry name" value="Leu-rich_rpt"/>
</dbReference>
<evidence type="ECO:0000256" key="4">
    <source>
        <dbReference type="SAM" id="Phobius"/>
    </source>
</evidence>
<keyword evidence="7" id="KW-1185">Reference proteome</keyword>
<evidence type="ECO:0000313" key="7">
    <source>
        <dbReference type="Proteomes" id="UP001530315"/>
    </source>
</evidence>
<feature type="compositionally biased region" description="Acidic residues" evidence="3">
    <location>
        <begin position="144"/>
        <end position="155"/>
    </location>
</feature>
<accession>A0ABD3PFB9</accession>
<keyword evidence="4" id="KW-1133">Transmembrane helix</keyword>
<dbReference type="PANTHER" id="PTHR48004">
    <property type="entry name" value="OS01G0149700 PROTEIN"/>
    <property type="match status" value="1"/>
</dbReference>